<evidence type="ECO:0000313" key="7">
    <source>
        <dbReference type="EMBL" id="MBG3876634.1"/>
    </source>
</evidence>
<comment type="caution">
    <text evidence="7">The sequence shown here is derived from an EMBL/GenBank/DDBJ whole genome shotgun (WGS) entry which is preliminary data.</text>
</comment>
<keyword evidence="5" id="KW-0238">DNA-binding</keyword>
<dbReference type="Gene3D" id="3.30.1490.190">
    <property type="match status" value="1"/>
</dbReference>
<dbReference type="PANTHER" id="PTHR33202:SF7">
    <property type="entry name" value="FERRIC UPTAKE REGULATION PROTEIN"/>
    <property type="match status" value="1"/>
</dbReference>
<keyword evidence="8" id="KW-1185">Reference proteome</keyword>
<evidence type="ECO:0000313" key="8">
    <source>
        <dbReference type="Proteomes" id="UP001194469"/>
    </source>
</evidence>
<sequence length="163" mass="17993">MDTRTRLASLLERLRDNGHRLTPQRVAIVRALIEHDGHPTVEQLHQSILPDFPTTSLATVYKTIALLKEDGEVLELGFGELGSRYDGRHPKPHPHLICTRCGAIADYTLQGLDELVARMAAETGFAVDSHRFDMFGLCPACRGAAPTPPTDGQAARHTEHRPD</sequence>
<dbReference type="Pfam" id="PF01475">
    <property type="entry name" value="FUR"/>
    <property type="match status" value="1"/>
</dbReference>
<organism evidence="7 8">
    <name type="scientific">Nitratidesulfovibrio oxamicus</name>
    <dbReference type="NCBI Taxonomy" id="32016"/>
    <lineage>
        <taxon>Bacteria</taxon>
        <taxon>Pseudomonadati</taxon>
        <taxon>Thermodesulfobacteriota</taxon>
        <taxon>Desulfovibrionia</taxon>
        <taxon>Desulfovibrionales</taxon>
        <taxon>Desulfovibrionaceae</taxon>
        <taxon>Nitratidesulfovibrio</taxon>
    </lineage>
</organism>
<keyword evidence="4" id="KW-0805">Transcription regulation</keyword>
<accession>A0ABS0J2I1</accession>
<dbReference type="InterPro" id="IPR036390">
    <property type="entry name" value="WH_DNA-bd_sf"/>
</dbReference>
<dbReference type="PANTHER" id="PTHR33202">
    <property type="entry name" value="ZINC UPTAKE REGULATION PROTEIN"/>
    <property type="match status" value="1"/>
</dbReference>
<comment type="similarity">
    <text evidence="1">Belongs to the Fur family.</text>
</comment>
<reference evidence="7 8" key="1">
    <citation type="submission" date="2019-08" db="EMBL/GenBank/DDBJ databases">
        <authorList>
            <person name="Luo N."/>
        </authorList>
    </citation>
    <scope>NUCLEOTIDE SEQUENCE [LARGE SCALE GENOMIC DNA]</scope>
    <source>
        <strain evidence="7 8">NCIMB 9442</strain>
    </source>
</reference>
<protein>
    <submittedName>
        <fullName evidence="7">Transcriptional repressor</fullName>
    </submittedName>
</protein>
<evidence type="ECO:0000256" key="3">
    <source>
        <dbReference type="ARBA" id="ARBA00022833"/>
    </source>
</evidence>
<keyword evidence="2" id="KW-0678">Repressor</keyword>
<dbReference type="InterPro" id="IPR002481">
    <property type="entry name" value="FUR"/>
</dbReference>
<name>A0ABS0J2I1_9BACT</name>
<keyword evidence="6" id="KW-0804">Transcription</keyword>
<dbReference type="Gene3D" id="1.10.10.10">
    <property type="entry name" value="Winged helix-like DNA-binding domain superfamily/Winged helix DNA-binding domain"/>
    <property type="match status" value="1"/>
</dbReference>
<evidence type="ECO:0000256" key="1">
    <source>
        <dbReference type="ARBA" id="ARBA00007957"/>
    </source>
</evidence>
<keyword evidence="3" id="KW-0862">Zinc</keyword>
<dbReference type="SUPFAM" id="SSF46785">
    <property type="entry name" value="Winged helix' DNA-binding domain"/>
    <property type="match status" value="1"/>
</dbReference>
<dbReference type="RefSeq" id="WP_196608756.1">
    <property type="nucleotide sequence ID" value="NZ_VRYY01000140.1"/>
</dbReference>
<proteinExistence type="inferred from homology"/>
<gene>
    <name evidence="7" type="ORF">FVW20_06235</name>
</gene>
<dbReference type="EMBL" id="VRYY01000140">
    <property type="protein sequence ID" value="MBG3876634.1"/>
    <property type="molecule type" value="Genomic_DNA"/>
</dbReference>
<dbReference type="InterPro" id="IPR043135">
    <property type="entry name" value="Fur_C"/>
</dbReference>
<evidence type="ECO:0000256" key="2">
    <source>
        <dbReference type="ARBA" id="ARBA00022491"/>
    </source>
</evidence>
<dbReference type="CDD" id="cd07153">
    <property type="entry name" value="Fur_like"/>
    <property type="match status" value="1"/>
</dbReference>
<evidence type="ECO:0000256" key="4">
    <source>
        <dbReference type="ARBA" id="ARBA00023015"/>
    </source>
</evidence>
<evidence type="ECO:0000256" key="5">
    <source>
        <dbReference type="ARBA" id="ARBA00023125"/>
    </source>
</evidence>
<dbReference type="Proteomes" id="UP001194469">
    <property type="component" value="Unassembled WGS sequence"/>
</dbReference>
<dbReference type="InterPro" id="IPR036388">
    <property type="entry name" value="WH-like_DNA-bd_sf"/>
</dbReference>
<evidence type="ECO:0000256" key="6">
    <source>
        <dbReference type="ARBA" id="ARBA00023163"/>
    </source>
</evidence>